<gene>
    <name evidence="5" type="ORF">ACIO7M_10445</name>
</gene>
<comment type="cofactor">
    <cofactor evidence="1">
        <name>Fe(2+)</name>
        <dbReference type="ChEBI" id="CHEBI:29033"/>
    </cofactor>
</comment>
<accession>A0ABW8EE56</accession>
<dbReference type="InterPro" id="IPR039994">
    <property type="entry name" value="NO66-like"/>
</dbReference>
<proteinExistence type="predicted"/>
<evidence type="ECO:0000259" key="4">
    <source>
        <dbReference type="PROSITE" id="PS51184"/>
    </source>
</evidence>
<evidence type="ECO:0000313" key="6">
    <source>
        <dbReference type="Proteomes" id="UP001617351"/>
    </source>
</evidence>
<keyword evidence="3" id="KW-0408">Iron</keyword>
<evidence type="ECO:0000256" key="1">
    <source>
        <dbReference type="ARBA" id="ARBA00001954"/>
    </source>
</evidence>
<organism evidence="5 6">
    <name type="scientific">Streptomyces toxytricini</name>
    <name type="common">Actinomyces toxytricini</name>
    <dbReference type="NCBI Taxonomy" id="67369"/>
    <lineage>
        <taxon>Bacteria</taxon>
        <taxon>Bacillati</taxon>
        <taxon>Actinomycetota</taxon>
        <taxon>Actinomycetes</taxon>
        <taxon>Kitasatosporales</taxon>
        <taxon>Streptomycetaceae</taxon>
        <taxon>Streptomyces</taxon>
    </lineage>
</organism>
<name>A0ABW8EE56_STRT5</name>
<dbReference type="SUPFAM" id="SSF51197">
    <property type="entry name" value="Clavaminate synthase-like"/>
    <property type="match status" value="1"/>
</dbReference>
<dbReference type="Pfam" id="PF08007">
    <property type="entry name" value="JmjC_2"/>
    <property type="match status" value="1"/>
</dbReference>
<reference evidence="5 6" key="1">
    <citation type="submission" date="2024-10" db="EMBL/GenBank/DDBJ databases">
        <title>The Natural Products Discovery Center: Release of the First 8490 Sequenced Strains for Exploring Actinobacteria Biosynthetic Diversity.</title>
        <authorList>
            <person name="Kalkreuter E."/>
            <person name="Kautsar S.A."/>
            <person name="Yang D."/>
            <person name="Bader C.D."/>
            <person name="Teijaro C.N."/>
            <person name="Fluegel L."/>
            <person name="Davis C.M."/>
            <person name="Simpson J.R."/>
            <person name="Lauterbach L."/>
            <person name="Steele A.D."/>
            <person name="Gui C."/>
            <person name="Meng S."/>
            <person name="Li G."/>
            <person name="Viehrig K."/>
            <person name="Ye F."/>
            <person name="Su P."/>
            <person name="Kiefer A.F."/>
            <person name="Nichols A."/>
            <person name="Cepeda A.J."/>
            <person name="Yan W."/>
            <person name="Fan B."/>
            <person name="Jiang Y."/>
            <person name="Adhikari A."/>
            <person name="Zheng C.-J."/>
            <person name="Schuster L."/>
            <person name="Cowan T.M."/>
            <person name="Smanski M.J."/>
            <person name="Chevrette M.G."/>
            <person name="De Carvalho L.P.S."/>
            <person name="Shen B."/>
        </authorList>
    </citation>
    <scope>NUCLEOTIDE SEQUENCE [LARGE SCALE GENOMIC DNA]</scope>
    <source>
        <strain evidence="5 6">NPDC087220</strain>
    </source>
</reference>
<dbReference type="PANTHER" id="PTHR13096:SF9">
    <property type="entry name" value="BIFUNCTIONAL LYSINE-SPECIFIC DEMETHYLASE AND HISTIDYL-HYDROXYLASE"/>
    <property type="match status" value="1"/>
</dbReference>
<dbReference type="PANTHER" id="PTHR13096">
    <property type="entry name" value="MINA53 MYC INDUCED NUCLEAR ANTIGEN"/>
    <property type="match status" value="1"/>
</dbReference>
<sequence>MRYRADPPSLELSADFVERHWEREPLLVRGADAEGFRAVFTREDCEDLLHHGALRSGFVTVVAGGNPVPHELLHRVEQEVGGLVHDDLVDPEAVVAYRERGATVILAGLQLLNRTIAALAAGLTADTGRRTEAHAFHTPPGTSGLARHFDGEDNFLFQIEGTKHWDLAPPLSDLLPVAGGRPPADHPVDESRARRLVLRPGDLLYIPRGWLHASSTGDEDSLHVTVQVLPDTVRGAVADQVAGILAAEIPEHAVVPDAFGRGAVDFAAHIRATARALDAWADEVAATVQTRT</sequence>
<evidence type="ECO:0000256" key="3">
    <source>
        <dbReference type="ARBA" id="ARBA00023004"/>
    </source>
</evidence>
<feature type="domain" description="JmjC" evidence="4">
    <location>
        <begin position="105"/>
        <end position="245"/>
    </location>
</feature>
<dbReference type="RefSeq" id="WP_402379473.1">
    <property type="nucleotide sequence ID" value="NZ_JBIUYY010000004.1"/>
</dbReference>
<evidence type="ECO:0000313" key="5">
    <source>
        <dbReference type="EMBL" id="MFJ2821521.1"/>
    </source>
</evidence>
<dbReference type="EMBL" id="JBIUYY010000004">
    <property type="protein sequence ID" value="MFJ2821521.1"/>
    <property type="molecule type" value="Genomic_DNA"/>
</dbReference>
<dbReference type="Gene3D" id="2.60.120.650">
    <property type="entry name" value="Cupin"/>
    <property type="match status" value="1"/>
</dbReference>
<dbReference type="Proteomes" id="UP001617351">
    <property type="component" value="Unassembled WGS sequence"/>
</dbReference>
<dbReference type="InterPro" id="IPR003347">
    <property type="entry name" value="JmjC_dom"/>
</dbReference>
<protein>
    <submittedName>
        <fullName evidence="5">JmjC domain-containing protein</fullName>
    </submittedName>
</protein>
<evidence type="ECO:0000256" key="2">
    <source>
        <dbReference type="ARBA" id="ARBA00022723"/>
    </source>
</evidence>
<keyword evidence="2" id="KW-0479">Metal-binding</keyword>
<dbReference type="PROSITE" id="PS51184">
    <property type="entry name" value="JMJC"/>
    <property type="match status" value="1"/>
</dbReference>
<keyword evidence="6" id="KW-1185">Reference proteome</keyword>
<comment type="caution">
    <text evidence="5">The sequence shown here is derived from an EMBL/GenBank/DDBJ whole genome shotgun (WGS) entry which is preliminary data.</text>
</comment>